<keyword evidence="3" id="KW-1185">Reference proteome</keyword>
<sequence>MVPFEVGNNQQRQQVLPSAGMEIIPAKLPVNRQIQVVNKFAVLENEESDVDGANQVATVNTNNISSPNATSQVSGRSLNAAAPVFYPISNGKKTRKENNGIKDAVHIGEKSNGQGKESTAQWVSRTFAVNNVIMNQSCQEIPSQATDPEELAEHELLKQKVNWTGGRLWSNQTEEDPDEGDLSEGYKEEAVPVGEEQGEEISVSGNTNKGEGQTGEKTTETTHTSMEIVGSSSKLQRIDNSSNPIPITDGTTDPTSDPRVEEPIDPGDTGEGKEEQNAERSGDIEKENEVAAIDVQKNDQMQQIAEYKITWIQKDTRHSHTLTVDGYDYVTKGTTQETQDGKHIDVIHIQHY</sequence>
<dbReference type="AlphaFoldDB" id="A0A1J6HZ19"/>
<dbReference type="EMBL" id="MJEQ01037192">
    <property type="protein sequence ID" value="OIS98068.1"/>
    <property type="molecule type" value="Genomic_DNA"/>
</dbReference>
<organism evidence="2 3">
    <name type="scientific">Nicotiana attenuata</name>
    <name type="common">Coyote tobacco</name>
    <dbReference type="NCBI Taxonomy" id="49451"/>
    <lineage>
        <taxon>Eukaryota</taxon>
        <taxon>Viridiplantae</taxon>
        <taxon>Streptophyta</taxon>
        <taxon>Embryophyta</taxon>
        <taxon>Tracheophyta</taxon>
        <taxon>Spermatophyta</taxon>
        <taxon>Magnoliopsida</taxon>
        <taxon>eudicotyledons</taxon>
        <taxon>Gunneridae</taxon>
        <taxon>Pentapetalae</taxon>
        <taxon>asterids</taxon>
        <taxon>lamiids</taxon>
        <taxon>Solanales</taxon>
        <taxon>Solanaceae</taxon>
        <taxon>Nicotianoideae</taxon>
        <taxon>Nicotianeae</taxon>
        <taxon>Nicotiana</taxon>
    </lineage>
</organism>
<feature type="compositionally biased region" description="Polar residues" evidence="1">
    <location>
        <begin position="230"/>
        <end position="243"/>
    </location>
</feature>
<evidence type="ECO:0000313" key="2">
    <source>
        <dbReference type="EMBL" id="OIS98068.1"/>
    </source>
</evidence>
<feature type="region of interest" description="Disordered" evidence="1">
    <location>
        <begin position="167"/>
        <end position="288"/>
    </location>
</feature>
<proteinExistence type="predicted"/>
<evidence type="ECO:0000313" key="3">
    <source>
        <dbReference type="Proteomes" id="UP000187609"/>
    </source>
</evidence>
<comment type="caution">
    <text evidence="2">The sequence shown here is derived from an EMBL/GenBank/DDBJ whole genome shotgun (WGS) entry which is preliminary data.</text>
</comment>
<feature type="compositionally biased region" description="Low complexity" evidence="1">
    <location>
        <begin position="244"/>
        <end position="255"/>
    </location>
</feature>
<feature type="compositionally biased region" description="Basic and acidic residues" evidence="1">
    <location>
        <begin position="270"/>
        <end position="288"/>
    </location>
</feature>
<gene>
    <name evidence="2" type="ORF">A4A49_06560</name>
</gene>
<evidence type="ECO:0000256" key="1">
    <source>
        <dbReference type="SAM" id="MobiDB-lite"/>
    </source>
</evidence>
<reference evidence="2" key="1">
    <citation type="submission" date="2016-11" db="EMBL/GenBank/DDBJ databases">
        <title>The genome of Nicotiana attenuata.</title>
        <authorList>
            <person name="Xu S."/>
            <person name="Brockmoeller T."/>
            <person name="Gaquerel E."/>
            <person name="Navarro A."/>
            <person name="Kuhl H."/>
            <person name="Gase K."/>
            <person name="Ling Z."/>
            <person name="Zhou W."/>
            <person name="Kreitzer C."/>
            <person name="Stanke M."/>
            <person name="Tang H."/>
            <person name="Lyons E."/>
            <person name="Pandey P."/>
            <person name="Pandey S.P."/>
            <person name="Timmermann B."/>
            <person name="Baldwin I.T."/>
        </authorList>
    </citation>
    <scope>NUCLEOTIDE SEQUENCE [LARGE SCALE GENOMIC DNA]</scope>
    <source>
        <strain evidence="2">UT</strain>
    </source>
</reference>
<accession>A0A1J6HZ19</accession>
<feature type="compositionally biased region" description="Acidic residues" evidence="1">
    <location>
        <begin position="173"/>
        <end position="182"/>
    </location>
</feature>
<protein>
    <submittedName>
        <fullName evidence="2">Uncharacterized protein</fullName>
    </submittedName>
</protein>
<dbReference type="Proteomes" id="UP000187609">
    <property type="component" value="Unassembled WGS sequence"/>
</dbReference>
<name>A0A1J6HZ19_NICAT</name>
<dbReference type="Gramene" id="OIS98068">
    <property type="protein sequence ID" value="OIS98068"/>
    <property type="gene ID" value="A4A49_06560"/>
</dbReference>